<keyword evidence="7" id="KW-0472">Membrane</keyword>
<keyword evidence="10" id="KW-1185">Reference proteome</keyword>
<evidence type="ECO:0000256" key="2">
    <source>
        <dbReference type="ARBA" id="ARBA00022617"/>
    </source>
</evidence>
<feature type="transmembrane region" description="Helical" evidence="7">
    <location>
        <begin position="104"/>
        <end position="125"/>
    </location>
</feature>
<comment type="function">
    <text evidence="7">Possible subunit of a heme lyase.</text>
</comment>
<dbReference type="InterPro" id="IPR005616">
    <property type="entry name" value="CcmH/CycL/Ccl2/NrfF_N"/>
</dbReference>
<comment type="caution">
    <text evidence="9">The sequence shown here is derived from an EMBL/GenBank/DDBJ whole genome shotgun (WGS) entry which is preliminary data.</text>
</comment>
<feature type="domain" description="CcmH/CycL/Ccl2/NrfF N-terminal" evidence="8">
    <location>
        <begin position="9"/>
        <end position="151"/>
    </location>
</feature>
<organism evidence="9 10">
    <name type="scientific">Brevundimonas denitrificans</name>
    <dbReference type="NCBI Taxonomy" id="1443434"/>
    <lineage>
        <taxon>Bacteria</taxon>
        <taxon>Pseudomonadati</taxon>
        <taxon>Pseudomonadota</taxon>
        <taxon>Alphaproteobacteria</taxon>
        <taxon>Caulobacterales</taxon>
        <taxon>Caulobacteraceae</taxon>
        <taxon>Brevundimonas</taxon>
    </lineage>
</organism>
<proteinExistence type="inferred from homology"/>
<dbReference type="InterPro" id="IPR038297">
    <property type="entry name" value="CcmH/CycL/NrfF/Ccl2_sf"/>
</dbReference>
<comment type="similarity">
    <text evidence="1 7">Belongs to the CcmH/CycL/Ccl2/NrfF family.</text>
</comment>
<keyword evidence="4 7" id="KW-0732">Signal</keyword>
<dbReference type="Gene3D" id="1.10.8.640">
    <property type="entry name" value="Cytochrome C biogenesis protein"/>
    <property type="match status" value="1"/>
</dbReference>
<gene>
    <name evidence="9" type="primary">cycL</name>
    <name evidence="9" type="ORF">GCM10007859_21700</name>
</gene>
<feature type="chain" id="PRO_5045013537" description="Cytochrome c-type biogenesis protein" evidence="7">
    <location>
        <begin position="21"/>
        <end position="157"/>
    </location>
</feature>
<evidence type="ECO:0000313" key="10">
    <source>
        <dbReference type="Proteomes" id="UP001156921"/>
    </source>
</evidence>
<dbReference type="RefSeq" id="WP_284223024.1">
    <property type="nucleotide sequence ID" value="NZ_BSOY01000053.1"/>
</dbReference>
<keyword evidence="6 7" id="KW-0408">Iron</keyword>
<protein>
    <recommendedName>
        <fullName evidence="7">Cytochrome c-type biogenesis protein</fullName>
    </recommendedName>
</protein>
<evidence type="ECO:0000256" key="7">
    <source>
        <dbReference type="RuleBase" id="RU364112"/>
    </source>
</evidence>
<feature type="signal peptide" evidence="7">
    <location>
        <begin position="1"/>
        <end position="20"/>
    </location>
</feature>
<evidence type="ECO:0000256" key="6">
    <source>
        <dbReference type="ARBA" id="ARBA00023004"/>
    </source>
</evidence>
<accession>A0ABQ6BL23</accession>
<reference evidence="10" key="1">
    <citation type="journal article" date="2019" name="Int. J. Syst. Evol. Microbiol.">
        <title>The Global Catalogue of Microorganisms (GCM) 10K type strain sequencing project: providing services to taxonomists for standard genome sequencing and annotation.</title>
        <authorList>
            <consortium name="The Broad Institute Genomics Platform"/>
            <consortium name="The Broad Institute Genome Sequencing Center for Infectious Disease"/>
            <person name="Wu L."/>
            <person name="Ma J."/>
        </authorList>
    </citation>
    <scope>NUCLEOTIDE SEQUENCE [LARGE SCALE GENOMIC DNA]</scope>
    <source>
        <strain evidence="10">NBRC 110107</strain>
    </source>
</reference>
<sequence>MRRFVLGLFCALLIAGPVAAVLPEEQLADPVLEARARAISQELRCVVCQNQSIDDSDAPLAADLRAIVRERLSAGDTDEEVMAHIVARYGNFVLLKPPLDLQTILLWSAPLLVLIPGGLGLALYLRRRSRAGAADPTPLSAEERRALAAILKTGDAP</sequence>
<keyword evidence="2 7" id="KW-0349">Heme</keyword>
<name>A0ABQ6BL23_9CAUL</name>
<evidence type="ECO:0000256" key="4">
    <source>
        <dbReference type="ARBA" id="ARBA00022729"/>
    </source>
</evidence>
<dbReference type="PANTHER" id="PTHR47870:SF1">
    <property type="entry name" value="CYTOCHROME C-TYPE BIOGENESIS PROTEIN CCMH"/>
    <property type="match status" value="1"/>
</dbReference>
<evidence type="ECO:0000313" key="9">
    <source>
        <dbReference type="EMBL" id="GLS02149.1"/>
    </source>
</evidence>
<keyword evidence="5" id="KW-0201">Cytochrome c-type biogenesis</keyword>
<dbReference type="EMBL" id="BSOY01000053">
    <property type="protein sequence ID" value="GLS02149.1"/>
    <property type="molecule type" value="Genomic_DNA"/>
</dbReference>
<dbReference type="CDD" id="cd16378">
    <property type="entry name" value="CcmH_N"/>
    <property type="match status" value="1"/>
</dbReference>
<dbReference type="Proteomes" id="UP001156921">
    <property type="component" value="Unassembled WGS sequence"/>
</dbReference>
<keyword evidence="7" id="KW-1133">Transmembrane helix</keyword>
<evidence type="ECO:0000256" key="5">
    <source>
        <dbReference type="ARBA" id="ARBA00022748"/>
    </source>
</evidence>
<evidence type="ECO:0000256" key="1">
    <source>
        <dbReference type="ARBA" id="ARBA00010342"/>
    </source>
</evidence>
<keyword evidence="3 7" id="KW-0479">Metal-binding</keyword>
<evidence type="ECO:0000256" key="3">
    <source>
        <dbReference type="ARBA" id="ARBA00022723"/>
    </source>
</evidence>
<dbReference type="Pfam" id="PF03918">
    <property type="entry name" value="CcmH"/>
    <property type="match status" value="1"/>
</dbReference>
<keyword evidence="7" id="KW-0812">Transmembrane</keyword>
<dbReference type="PANTHER" id="PTHR47870">
    <property type="entry name" value="CYTOCHROME C-TYPE BIOGENESIS PROTEIN CCMH"/>
    <property type="match status" value="1"/>
</dbReference>
<evidence type="ECO:0000259" key="8">
    <source>
        <dbReference type="Pfam" id="PF03918"/>
    </source>
</evidence>
<dbReference type="InterPro" id="IPR051263">
    <property type="entry name" value="C-type_cytochrome_biogenesis"/>
</dbReference>